<dbReference type="PANTHER" id="PTHR42939:SF1">
    <property type="entry name" value="ABC TRANSPORTER ATP-BINDING PROTEIN ALBC-RELATED"/>
    <property type="match status" value="1"/>
</dbReference>
<dbReference type="RefSeq" id="WP_331213067.1">
    <property type="nucleotide sequence ID" value="NZ_JAZGQK010000003.1"/>
</dbReference>
<keyword evidence="3 6" id="KW-0067">ATP-binding</keyword>
<proteinExistence type="predicted"/>
<name>A0ABU7RND3_9ACTN</name>
<dbReference type="SUPFAM" id="SSF52540">
    <property type="entry name" value="P-loop containing nucleoside triphosphate hydrolases"/>
    <property type="match status" value="1"/>
</dbReference>
<feature type="transmembrane region" description="Helical" evidence="4">
    <location>
        <begin position="261"/>
        <end position="281"/>
    </location>
</feature>
<dbReference type="EMBL" id="JAZGQK010000003">
    <property type="protein sequence ID" value="MEE6257959.1"/>
    <property type="molecule type" value="Genomic_DNA"/>
</dbReference>
<keyword evidence="2" id="KW-0547">Nucleotide-binding</keyword>
<evidence type="ECO:0000256" key="4">
    <source>
        <dbReference type="SAM" id="Phobius"/>
    </source>
</evidence>
<keyword evidence="4" id="KW-0812">Transmembrane</keyword>
<organism evidence="6 7">
    <name type="scientific">Plantactinospora sonchi</name>
    <dbReference type="NCBI Taxonomy" id="1544735"/>
    <lineage>
        <taxon>Bacteria</taxon>
        <taxon>Bacillati</taxon>
        <taxon>Actinomycetota</taxon>
        <taxon>Actinomycetes</taxon>
        <taxon>Micromonosporales</taxon>
        <taxon>Micromonosporaceae</taxon>
        <taxon>Plantactinospora</taxon>
    </lineage>
</organism>
<keyword evidence="7" id="KW-1185">Reference proteome</keyword>
<evidence type="ECO:0000259" key="5">
    <source>
        <dbReference type="PROSITE" id="PS50893"/>
    </source>
</evidence>
<evidence type="ECO:0000313" key="7">
    <source>
        <dbReference type="Proteomes" id="UP001332243"/>
    </source>
</evidence>
<keyword evidence="4" id="KW-1133">Transmembrane helix</keyword>
<comment type="caution">
    <text evidence="6">The sequence shown here is derived from an EMBL/GenBank/DDBJ whole genome shotgun (WGS) entry which is preliminary data.</text>
</comment>
<keyword evidence="1" id="KW-0813">Transport</keyword>
<reference evidence="6 7" key="1">
    <citation type="submission" date="2024-01" db="EMBL/GenBank/DDBJ databases">
        <title>Genome insights into Plantactinospora sonchi sp. nov.</title>
        <authorList>
            <person name="Wang L."/>
        </authorList>
    </citation>
    <scope>NUCLEOTIDE SEQUENCE [LARGE SCALE GENOMIC DNA]</scope>
    <source>
        <strain evidence="6 7">NEAU-QY2</strain>
    </source>
</reference>
<dbReference type="Gene3D" id="3.40.50.300">
    <property type="entry name" value="P-loop containing nucleotide triphosphate hydrolases"/>
    <property type="match status" value="1"/>
</dbReference>
<accession>A0ABU7RND3</accession>
<dbReference type="InterPro" id="IPR003593">
    <property type="entry name" value="AAA+_ATPase"/>
</dbReference>
<sequence>MTTAVELSALGRRYRSLWALRDCYLALPEGAVVALVGPNGAGKSTLLNLTAGLLRPTEGTVRVFGAPMADEPAMLAQVAFMAQDTGLYPTFTATDLRTLGRRLNPGWDDGWAGDRLRRLGVPPDVAAARLSGGQRAQLALVLALAKRPRLLLLDEPLANLDPVARHEIMATLMEQVADGGLTVVVDGAGMAPDAGGVFEKNDRRGVLLDLNYRTSDGRELTSGAAGEYCADPQSTYPTPQCLDRTDLRQVITYQPLSRYPWFQLIETALLLVISGAVVLVIRRRITHRLG</sequence>
<keyword evidence="4" id="KW-0472">Membrane</keyword>
<gene>
    <name evidence="6" type="ORF">V1633_05555</name>
</gene>
<protein>
    <submittedName>
        <fullName evidence="6">ABC transporter ATP-binding protein</fullName>
    </submittedName>
</protein>
<dbReference type="Pfam" id="PF00005">
    <property type="entry name" value="ABC_tran"/>
    <property type="match status" value="1"/>
</dbReference>
<dbReference type="Proteomes" id="UP001332243">
    <property type="component" value="Unassembled WGS sequence"/>
</dbReference>
<dbReference type="GO" id="GO:0005524">
    <property type="term" value="F:ATP binding"/>
    <property type="evidence" value="ECO:0007669"/>
    <property type="project" value="UniProtKB-KW"/>
</dbReference>
<dbReference type="InterPro" id="IPR003439">
    <property type="entry name" value="ABC_transporter-like_ATP-bd"/>
</dbReference>
<dbReference type="InterPro" id="IPR027417">
    <property type="entry name" value="P-loop_NTPase"/>
</dbReference>
<evidence type="ECO:0000256" key="1">
    <source>
        <dbReference type="ARBA" id="ARBA00022448"/>
    </source>
</evidence>
<dbReference type="InterPro" id="IPR051782">
    <property type="entry name" value="ABC_Transporter_VariousFunc"/>
</dbReference>
<feature type="domain" description="ABC transporter" evidence="5">
    <location>
        <begin position="5"/>
        <end position="241"/>
    </location>
</feature>
<evidence type="ECO:0000256" key="3">
    <source>
        <dbReference type="ARBA" id="ARBA00022840"/>
    </source>
</evidence>
<dbReference type="PROSITE" id="PS50893">
    <property type="entry name" value="ABC_TRANSPORTER_2"/>
    <property type="match status" value="1"/>
</dbReference>
<dbReference type="PANTHER" id="PTHR42939">
    <property type="entry name" value="ABC TRANSPORTER ATP-BINDING PROTEIN ALBC-RELATED"/>
    <property type="match status" value="1"/>
</dbReference>
<evidence type="ECO:0000256" key="2">
    <source>
        <dbReference type="ARBA" id="ARBA00022741"/>
    </source>
</evidence>
<evidence type="ECO:0000313" key="6">
    <source>
        <dbReference type="EMBL" id="MEE6257959.1"/>
    </source>
</evidence>
<dbReference type="SMART" id="SM00382">
    <property type="entry name" value="AAA"/>
    <property type="match status" value="1"/>
</dbReference>